<comment type="caution">
    <text evidence="1">The sequence shown here is derived from an EMBL/GenBank/DDBJ whole genome shotgun (WGS) entry which is preliminary data.</text>
</comment>
<accession>A0ACC0WUS2</accession>
<organism evidence="1 2">
    <name type="scientific">Peronosclerospora sorghi</name>
    <dbReference type="NCBI Taxonomy" id="230839"/>
    <lineage>
        <taxon>Eukaryota</taxon>
        <taxon>Sar</taxon>
        <taxon>Stramenopiles</taxon>
        <taxon>Oomycota</taxon>
        <taxon>Peronosporomycetes</taxon>
        <taxon>Peronosporales</taxon>
        <taxon>Peronosporaceae</taxon>
        <taxon>Peronosclerospora</taxon>
    </lineage>
</organism>
<sequence length="279" mass="30893">MNMDEHLTHALEQEAIALVKLSNAEQLALKKEARPTGSEATHGREATATSPVADASMELLEGTISMKSLLVTLKKRKMEHPGQETESTGSEHGSETTDEGENSKLPSFRTVFQPQPVHEVDHVAPSDVSIEPVPREFKCKYRTGKCQNARALKSCGDYHNLCNYHRLRANANQRKLDRKKKELRLQQQQLSASADVNCSSPPAYHKELLPTSSHAAAAALASLVAAQPHPHFDVLLQQEQRPFVASSVKMQETSSTNRHRSTATTNRVSQLKQQHACSY</sequence>
<keyword evidence="2" id="KW-1185">Reference proteome</keyword>
<dbReference type="EMBL" id="CM047580">
    <property type="protein sequence ID" value="KAI9921770.1"/>
    <property type="molecule type" value="Genomic_DNA"/>
</dbReference>
<evidence type="ECO:0000313" key="2">
    <source>
        <dbReference type="Proteomes" id="UP001163321"/>
    </source>
</evidence>
<reference evidence="1 2" key="1">
    <citation type="journal article" date="2022" name="bioRxiv">
        <title>The genome of the oomycete Peronosclerospora sorghi, a cosmopolitan pathogen of maize and sorghum, is inflated with dispersed pseudogenes.</title>
        <authorList>
            <person name="Fletcher K."/>
            <person name="Martin F."/>
            <person name="Isakeit T."/>
            <person name="Cavanaugh K."/>
            <person name="Magill C."/>
            <person name="Michelmore R."/>
        </authorList>
    </citation>
    <scope>NUCLEOTIDE SEQUENCE [LARGE SCALE GENOMIC DNA]</scope>
    <source>
        <strain evidence="1">P6</strain>
    </source>
</reference>
<evidence type="ECO:0000313" key="1">
    <source>
        <dbReference type="EMBL" id="KAI9921770.1"/>
    </source>
</evidence>
<name>A0ACC0WUS2_9STRA</name>
<gene>
    <name evidence="1" type="ORF">PsorP6_001881</name>
</gene>
<dbReference type="Proteomes" id="UP001163321">
    <property type="component" value="Chromosome 1"/>
</dbReference>
<proteinExistence type="predicted"/>
<protein>
    <submittedName>
        <fullName evidence="1">Uncharacterized protein</fullName>
    </submittedName>
</protein>